<organism evidence="2 3">
    <name type="scientific">Ajellomyces capsulatus</name>
    <name type="common">Darling's disease fungus</name>
    <name type="synonym">Histoplasma capsulatum</name>
    <dbReference type="NCBI Taxonomy" id="5037"/>
    <lineage>
        <taxon>Eukaryota</taxon>
        <taxon>Fungi</taxon>
        <taxon>Dikarya</taxon>
        <taxon>Ascomycota</taxon>
        <taxon>Pezizomycotina</taxon>
        <taxon>Eurotiomycetes</taxon>
        <taxon>Eurotiomycetidae</taxon>
        <taxon>Onygenales</taxon>
        <taxon>Ajellomycetaceae</taxon>
        <taxon>Histoplasma</taxon>
    </lineage>
</organism>
<dbReference type="Proteomes" id="UP000663671">
    <property type="component" value="Chromosome 4"/>
</dbReference>
<sequence length="159" mass="17791">MNKEHRLSGNTPKKLPLCVETPGLAAWSWHQNLPSTADQPPRHPQWTRHRAPQSIQAHKHRLAIRRTRWGYPGSLWTGNIIQYRRIIEALPAQSRLHTAPTVQDPETIIGTPTYPIGPNVRRIGKQTGPTCQTHAIPLPPTTIPDRNCTLGGTRGPRIG</sequence>
<evidence type="ECO:0000313" key="3">
    <source>
        <dbReference type="Proteomes" id="UP000663671"/>
    </source>
</evidence>
<protein>
    <submittedName>
        <fullName evidence="2">Uncharacterized protein</fullName>
    </submittedName>
</protein>
<feature type="region of interest" description="Disordered" evidence="1">
    <location>
        <begin position="32"/>
        <end position="55"/>
    </location>
</feature>
<gene>
    <name evidence="2" type="ORF">I7I51_05301</name>
</gene>
<reference evidence="2" key="1">
    <citation type="submission" date="2021-01" db="EMBL/GenBank/DDBJ databases">
        <title>Chromosome-level genome assembly of a human fungal pathogen reveals clustering of transcriptionally co-regulated genes.</title>
        <authorList>
            <person name="Voorhies M."/>
            <person name="Cohen S."/>
            <person name="Shea T.P."/>
            <person name="Petrus S."/>
            <person name="Munoz J.F."/>
            <person name="Poplawski S."/>
            <person name="Goldman W.E."/>
            <person name="Michael T."/>
            <person name="Cuomo C.A."/>
            <person name="Sil A."/>
            <person name="Beyhan S."/>
        </authorList>
    </citation>
    <scope>NUCLEOTIDE SEQUENCE</scope>
    <source>
        <strain evidence="2">WU24</strain>
    </source>
</reference>
<proteinExistence type="predicted"/>
<dbReference type="EMBL" id="CP069110">
    <property type="protein sequence ID" value="QSS60501.1"/>
    <property type="molecule type" value="Genomic_DNA"/>
</dbReference>
<dbReference type="AlphaFoldDB" id="A0A8A1M3C4"/>
<accession>A0A8A1M3C4</accession>
<feature type="compositionally biased region" description="Basic residues" evidence="1">
    <location>
        <begin position="45"/>
        <end position="55"/>
    </location>
</feature>
<name>A0A8A1M3C4_AJECA</name>
<evidence type="ECO:0000313" key="2">
    <source>
        <dbReference type="EMBL" id="QSS60501.1"/>
    </source>
</evidence>
<dbReference type="VEuPathDB" id="FungiDB:I7I51_05301"/>
<evidence type="ECO:0000256" key="1">
    <source>
        <dbReference type="SAM" id="MobiDB-lite"/>
    </source>
</evidence>